<dbReference type="InterPro" id="IPR036291">
    <property type="entry name" value="NAD(P)-bd_dom_sf"/>
</dbReference>
<evidence type="ECO:0000256" key="1">
    <source>
        <dbReference type="ARBA" id="ARBA00007637"/>
    </source>
</evidence>
<comment type="caution">
    <text evidence="4">The sequence shown here is derived from an EMBL/GenBank/DDBJ whole genome shotgun (WGS) entry which is preliminary data.</text>
</comment>
<dbReference type="Proteomes" id="UP000267017">
    <property type="component" value="Unassembled WGS sequence"/>
</dbReference>
<proteinExistence type="inferred from homology"/>
<evidence type="ECO:0000259" key="3">
    <source>
        <dbReference type="Pfam" id="PF01370"/>
    </source>
</evidence>
<organism evidence="4 5">
    <name type="scientific">Paenibacillus oralis</name>
    <dbReference type="NCBI Taxonomy" id="2490856"/>
    <lineage>
        <taxon>Bacteria</taxon>
        <taxon>Bacillati</taxon>
        <taxon>Bacillota</taxon>
        <taxon>Bacilli</taxon>
        <taxon>Bacillales</taxon>
        <taxon>Paenibacillaceae</taxon>
        <taxon>Paenibacillus</taxon>
    </lineage>
</organism>
<dbReference type="AlphaFoldDB" id="A0A3P3TVH4"/>
<dbReference type="InterPro" id="IPR001509">
    <property type="entry name" value="Epimerase_deHydtase"/>
</dbReference>
<keyword evidence="5" id="KW-1185">Reference proteome</keyword>
<protein>
    <submittedName>
        <fullName evidence="4">SDR family NAD(P)-dependent oxidoreductase</fullName>
    </submittedName>
</protein>
<feature type="domain" description="NAD-dependent epimerase/dehydratase" evidence="3">
    <location>
        <begin position="5"/>
        <end position="219"/>
    </location>
</feature>
<reference evidence="4 5" key="1">
    <citation type="submission" date="2018-11" db="EMBL/GenBank/DDBJ databases">
        <title>Genome sequencing of Paenibacillus sp. KCOM 3021 (= ChDC PVNT-B20).</title>
        <authorList>
            <person name="Kook J.-K."/>
            <person name="Park S.-N."/>
            <person name="Lim Y.K."/>
        </authorList>
    </citation>
    <scope>NUCLEOTIDE SEQUENCE [LARGE SCALE GENOMIC DNA]</scope>
    <source>
        <strain evidence="4 5">KCOM 3021</strain>
    </source>
</reference>
<dbReference type="OrthoDB" id="112777at2"/>
<dbReference type="EMBL" id="RRCN01000001">
    <property type="protein sequence ID" value="RRJ62082.1"/>
    <property type="molecule type" value="Genomic_DNA"/>
</dbReference>
<sequence>MKKAIVLGATGGVGNPVTAELLKRNIETVVFGRSMNKLRAMAEQLGNPSHLKLAEGDVFSPDDIVRAAEGADTIINSANVAYHKMAEKLPPLGESVLEAAKRLQVKTVLVDGIYPYGRKTSQDPITEDHPKKPHTRKGQARHAYEQLFMRDGWGGKNTLIARLPDYYGPSAKQSYLNATMEAIAAGKNGVFIGTMKVPREYVYLPDAARMIVELASRDDTYGENWHIPGPGVISGEQIVAIASRAAGYKGKIRPVGKITLSLLGLFEKPMKEIVEMLYLTEEPLTLSGEKYRRRIGEIPSTPYEKGIADTIRQLQAKIKSNM</sequence>
<gene>
    <name evidence="4" type="ORF">EHV15_03220</name>
</gene>
<evidence type="ECO:0000313" key="4">
    <source>
        <dbReference type="EMBL" id="RRJ62082.1"/>
    </source>
</evidence>
<dbReference type="Pfam" id="PF01370">
    <property type="entry name" value="Epimerase"/>
    <property type="match status" value="1"/>
</dbReference>
<dbReference type="SUPFAM" id="SSF51735">
    <property type="entry name" value="NAD(P)-binding Rossmann-fold domains"/>
    <property type="match status" value="1"/>
</dbReference>
<dbReference type="RefSeq" id="WP_128629998.1">
    <property type="nucleotide sequence ID" value="NZ_RRCN01000001.1"/>
</dbReference>
<feature type="region of interest" description="Disordered" evidence="2">
    <location>
        <begin position="120"/>
        <end position="140"/>
    </location>
</feature>
<evidence type="ECO:0000313" key="5">
    <source>
        <dbReference type="Proteomes" id="UP000267017"/>
    </source>
</evidence>
<accession>A0A3P3TVH4</accession>
<dbReference type="PANTHER" id="PTHR43000">
    <property type="entry name" value="DTDP-D-GLUCOSE 4,6-DEHYDRATASE-RELATED"/>
    <property type="match status" value="1"/>
</dbReference>
<name>A0A3P3TVH4_9BACL</name>
<evidence type="ECO:0000256" key="2">
    <source>
        <dbReference type="SAM" id="MobiDB-lite"/>
    </source>
</evidence>
<feature type="compositionally biased region" description="Basic residues" evidence="2">
    <location>
        <begin position="131"/>
        <end position="140"/>
    </location>
</feature>
<comment type="similarity">
    <text evidence="1">Belongs to the NAD(P)-dependent epimerase/dehydratase family.</text>
</comment>
<dbReference type="Gene3D" id="3.40.50.720">
    <property type="entry name" value="NAD(P)-binding Rossmann-like Domain"/>
    <property type="match status" value="1"/>
</dbReference>